<dbReference type="InterPro" id="IPR036397">
    <property type="entry name" value="RNaseH_sf"/>
</dbReference>
<dbReference type="AlphaFoldDB" id="A0A6L9U9Q7"/>
<keyword evidence="3" id="KW-0269">Exonuclease</keyword>
<organism evidence="3 4">
    <name type="scientific">Rhizobium lusitanum</name>
    <dbReference type="NCBI Taxonomy" id="293958"/>
    <lineage>
        <taxon>Bacteria</taxon>
        <taxon>Pseudomonadati</taxon>
        <taxon>Pseudomonadota</taxon>
        <taxon>Alphaproteobacteria</taxon>
        <taxon>Hyphomicrobiales</taxon>
        <taxon>Rhizobiaceae</taxon>
        <taxon>Rhizobium/Agrobacterium group</taxon>
        <taxon>Rhizobium</taxon>
    </lineage>
</organism>
<accession>A0A6L9U9Q7</accession>
<reference evidence="3 4" key="1">
    <citation type="submission" date="2019-12" db="EMBL/GenBank/DDBJ databases">
        <title>Rhizobium genotypes associated with high levels of biological nitrogen fixation by grain legumes in a temperate-maritime cropping system.</title>
        <authorList>
            <person name="Maluk M."/>
            <person name="Francesc Ferrando Molina F."/>
            <person name="Lopez Del Egido L."/>
            <person name="Lafos M."/>
            <person name="Langarica-Fuentes A."/>
            <person name="Gebre Yohannes G."/>
            <person name="Young M.W."/>
            <person name="Martin P."/>
            <person name="Gantlett R."/>
            <person name="Kenicer G."/>
            <person name="Hawes C."/>
            <person name="Begg G.S."/>
            <person name="Quilliam R.S."/>
            <person name="Squire G.R."/>
            <person name="Poole P.S."/>
            <person name="Young P.W."/>
            <person name="Iannetta P.M."/>
            <person name="James E.K."/>
        </authorList>
    </citation>
    <scope>NUCLEOTIDE SEQUENCE [LARGE SCALE GENOMIC DNA]</scope>
    <source>
        <strain evidence="3 4">JHI1118</strain>
    </source>
</reference>
<dbReference type="GO" id="GO:0006259">
    <property type="term" value="P:DNA metabolic process"/>
    <property type="evidence" value="ECO:0007669"/>
    <property type="project" value="UniProtKB-ARBA"/>
</dbReference>
<comment type="caution">
    <text evidence="3">The sequence shown here is derived from an EMBL/GenBank/DDBJ whole genome shotgun (WGS) entry which is preliminary data.</text>
</comment>
<dbReference type="InterPro" id="IPR012337">
    <property type="entry name" value="RNaseH-like_sf"/>
</dbReference>
<gene>
    <name evidence="3" type="ORF">GR212_15845</name>
</gene>
<dbReference type="RefSeq" id="WP_163987532.1">
    <property type="nucleotide sequence ID" value="NZ_WUEY01000006.1"/>
</dbReference>
<sequence length="315" mass="35386">MKSIIRVIDLETGPAPIEGEPGIVEYGHTDVLTEQHDMLGSPFGWLVGEFPTDQLRTFVKPYASIPPETAAIHNIIDEDVSNSPSWAEVAPYVTFAASPMKRIVALAAHNIECEKPLIGSAAGELPWIDTYQVALHLWPDAPSHSNNALRYYLRPEGLLRDRAHPIHRALPDSYITAFTLREALNAGNSVERLIELTNKPALLARCKIGQWRNGGRGTPWEEVDSGFLRWITGKDFDWNTMFTARYHLEKREMDQREESELAELNRQYRANGMSETAGFGVHQEGKPARDFEASRSDQREHPRPGQPGSTLELPL</sequence>
<dbReference type="GO" id="GO:0004527">
    <property type="term" value="F:exonuclease activity"/>
    <property type="evidence" value="ECO:0007669"/>
    <property type="project" value="UniProtKB-KW"/>
</dbReference>
<dbReference type="Gene3D" id="3.30.420.10">
    <property type="entry name" value="Ribonuclease H-like superfamily/Ribonuclease H"/>
    <property type="match status" value="1"/>
</dbReference>
<dbReference type="CDD" id="cd06127">
    <property type="entry name" value="DEDDh"/>
    <property type="match status" value="1"/>
</dbReference>
<evidence type="ECO:0000259" key="2">
    <source>
        <dbReference type="SMART" id="SM00479"/>
    </source>
</evidence>
<feature type="compositionally biased region" description="Basic and acidic residues" evidence="1">
    <location>
        <begin position="283"/>
        <end position="303"/>
    </location>
</feature>
<feature type="region of interest" description="Disordered" evidence="1">
    <location>
        <begin position="268"/>
        <end position="315"/>
    </location>
</feature>
<feature type="domain" description="Exonuclease" evidence="2">
    <location>
        <begin position="4"/>
        <end position="189"/>
    </location>
</feature>
<protein>
    <submittedName>
        <fullName evidence="3">3'-5' exonuclease</fullName>
    </submittedName>
</protein>
<dbReference type="InterPro" id="IPR013520">
    <property type="entry name" value="Ribonucl_H"/>
</dbReference>
<dbReference type="EMBL" id="WUEY01000006">
    <property type="protein sequence ID" value="NEI71052.1"/>
    <property type="molecule type" value="Genomic_DNA"/>
</dbReference>
<name>A0A6L9U9Q7_9HYPH</name>
<dbReference type="SMART" id="SM00479">
    <property type="entry name" value="EXOIII"/>
    <property type="match status" value="1"/>
</dbReference>
<dbReference type="Proteomes" id="UP000483035">
    <property type="component" value="Unassembled WGS sequence"/>
</dbReference>
<evidence type="ECO:0000313" key="3">
    <source>
        <dbReference type="EMBL" id="NEI71052.1"/>
    </source>
</evidence>
<evidence type="ECO:0000256" key="1">
    <source>
        <dbReference type="SAM" id="MobiDB-lite"/>
    </source>
</evidence>
<keyword evidence="3" id="KW-0540">Nuclease</keyword>
<dbReference type="SUPFAM" id="SSF53098">
    <property type="entry name" value="Ribonuclease H-like"/>
    <property type="match status" value="1"/>
</dbReference>
<proteinExistence type="predicted"/>
<keyword evidence="3" id="KW-0378">Hydrolase</keyword>
<evidence type="ECO:0000313" key="4">
    <source>
        <dbReference type="Proteomes" id="UP000483035"/>
    </source>
</evidence>
<dbReference type="GO" id="GO:0003676">
    <property type="term" value="F:nucleic acid binding"/>
    <property type="evidence" value="ECO:0007669"/>
    <property type="project" value="InterPro"/>
</dbReference>